<dbReference type="Pfam" id="PF14581">
    <property type="entry name" value="SseB_C"/>
    <property type="match status" value="1"/>
</dbReference>
<organism evidence="3 4">
    <name type="scientific">Caldifermentibacillus hisashii</name>
    <dbReference type="NCBI Taxonomy" id="996558"/>
    <lineage>
        <taxon>Bacteria</taxon>
        <taxon>Bacillati</taxon>
        <taxon>Bacillota</taxon>
        <taxon>Bacilli</taxon>
        <taxon>Bacillales</taxon>
        <taxon>Bacillaceae</taxon>
        <taxon>Caldifermentibacillus</taxon>
    </lineage>
</organism>
<accession>A0ABU9K2C3</accession>
<evidence type="ECO:0000313" key="3">
    <source>
        <dbReference type="EMBL" id="MEL3959259.1"/>
    </source>
</evidence>
<evidence type="ECO:0000259" key="1">
    <source>
        <dbReference type="Pfam" id="PF07179"/>
    </source>
</evidence>
<name>A0ABU9K2C3_9BACI</name>
<dbReference type="RefSeq" id="WP_342020883.1">
    <property type="nucleotide sequence ID" value="NZ_JBBYAK010000001.1"/>
</dbReference>
<dbReference type="EMBL" id="JBBYAK010000001">
    <property type="protein sequence ID" value="MEL3959259.1"/>
    <property type="molecule type" value="Genomic_DNA"/>
</dbReference>
<dbReference type="InterPro" id="IPR027945">
    <property type="entry name" value="SseB_C"/>
</dbReference>
<evidence type="ECO:0000313" key="4">
    <source>
        <dbReference type="Proteomes" id="UP001459714"/>
    </source>
</evidence>
<proteinExistence type="predicted"/>
<protein>
    <submittedName>
        <fullName evidence="3">Enhanced serine sensitivity protein SseB</fullName>
    </submittedName>
</protein>
<gene>
    <name evidence="3" type="ORF">NST17_19075</name>
</gene>
<evidence type="ECO:0000259" key="2">
    <source>
        <dbReference type="Pfam" id="PF14581"/>
    </source>
</evidence>
<dbReference type="InterPro" id="IPR009839">
    <property type="entry name" value="SseB_N"/>
</dbReference>
<dbReference type="Pfam" id="PF07179">
    <property type="entry name" value="SseB"/>
    <property type="match status" value="1"/>
</dbReference>
<feature type="domain" description="SseB protein C-terminal" evidence="2">
    <location>
        <begin position="151"/>
        <end position="251"/>
    </location>
</feature>
<dbReference type="Proteomes" id="UP001459714">
    <property type="component" value="Unassembled WGS sequence"/>
</dbReference>
<reference evidence="3 4" key="1">
    <citation type="submission" date="2024-03" db="EMBL/GenBank/DDBJ databases">
        <title>Bacilli Hybrid Assemblies.</title>
        <authorList>
            <person name="Kovac J."/>
        </authorList>
    </citation>
    <scope>NUCLEOTIDE SEQUENCE [LARGE SCALE GENOMIC DNA]</scope>
    <source>
        <strain evidence="3 4">FSL M8-0022</strain>
    </source>
</reference>
<keyword evidence="4" id="KW-1185">Reference proteome</keyword>
<comment type="caution">
    <text evidence="3">The sequence shown here is derived from an EMBL/GenBank/DDBJ whole genome shotgun (WGS) entry which is preliminary data.</text>
</comment>
<feature type="domain" description="SseB protein N-terminal" evidence="1">
    <location>
        <begin position="31"/>
        <end position="139"/>
    </location>
</feature>
<sequence length="261" mass="30272">MVDVNKPVTNPELVKRIEILMKDYSLYNERLFLDELMKANFLAPVSIEPDIKGGGKTVLKQDTKINFFGITNSANQNFLPAFTDWDELRKWNNQENTQTLILTFKDYEAMIGNAAVDTWAGFVINPYSQNIIMDRDKIRMTRNHTIETMRDKQVLIGLPKRYPEKLVEALKEVLPNMKGVECAYLLLMVRNKSDASYLIVADIDDEPRKRFAEIAEVATQYLLPNEKIDFVPLKSEFGRNATKGYTPFYKRIIRHNRNIDL</sequence>